<evidence type="ECO:0000313" key="1">
    <source>
        <dbReference type="EMBL" id="KAF2133340.1"/>
    </source>
</evidence>
<dbReference type="GeneID" id="54410504"/>
<name>A0A6A6ANH2_9PLEO</name>
<dbReference type="RefSeq" id="XP_033527727.1">
    <property type="nucleotide sequence ID" value="XM_033670072.1"/>
</dbReference>
<dbReference type="EMBL" id="ML977499">
    <property type="protein sequence ID" value="KAF2133340.1"/>
    <property type="molecule type" value="Genomic_DNA"/>
</dbReference>
<accession>A0A6A6ANH2</accession>
<protein>
    <recommendedName>
        <fullName evidence="3">F-box domain-containing protein</fullName>
    </recommendedName>
</protein>
<reference evidence="1" key="1">
    <citation type="journal article" date="2020" name="Stud. Mycol.">
        <title>101 Dothideomycetes genomes: a test case for predicting lifestyles and emergence of pathogens.</title>
        <authorList>
            <person name="Haridas S."/>
            <person name="Albert R."/>
            <person name="Binder M."/>
            <person name="Bloem J."/>
            <person name="Labutti K."/>
            <person name="Salamov A."/>
            <person name="Andreopoulos B."/>
            <person name="Baker S."/>
            <person name="Barry K."/>
            <person name="Bills G."/>
            <person name="Bluhm B."/>
            <person name="Cannon C."/>
            <person name="Castanera R."/>
            <person name="Culley D."/>
            <person name="Daum C."/>
            <person name="Ezra D."/>
            <person name="Gonzalez J."/>
            <person name="Henrissat B."/>
            <person name="Kuo A."/>
            <person name="Liang C."/>
            <person name="Lipzen A."/>
            <person name="Lutzoni F."/>
            <person name="Magnuson J."/>
            <person name="Mondo S."/>
            <person name="Nolan M."/>
            <person name="Ohm R."/>
            <person name="Pangilinan J."/>
            <person name="Park H.-J."/>
            <person name="Ramirez L."/>
            <person name="Alfaro M."/>
            <person name="Sun H."/>
            <person name="Tritt A."/>
            <person name="Yoshinaga Y."/>
            <person name="Zwiers L.-H."/>
            <person name="Turgeon B."/>
            <person name="Goodwin S."/>
            <person name="Spatafora J."/>
            <person name="Crous P."/>
            <person name="Grigoriev I."/>
        </authorList>
    </citation>
    <scope>NUCLEOTIDE SEQUENCE</scope>
    <source>
        <strain evidence="1">CBS 119687</strain>
    </source>
</reference>
<proteinExistence type="predicted"/>
<dbReference type="AlphaFoldDB" id="A0A6A6ANH2"/>
<sequence>MSFQPFRLMDLPAELRLQVYRSLPRQIKHTHIRVSDAPRPKTIKVILITRHIPTAILRTSRAVYMDAISAVRRLLRMFILESQPMIINVFAPSTKVLKILAAVGANYQLDKTGSDDTENLIHDPNYRPFILQATQIFTHQGRTRRLSWAMVSAHGRECTCTGRVSGIIRMNNTILNWHVWKNVEHGHSSPHIEDKGYLIVGAEEDMVLSSGRLPQKWTRSEDDRDVLAENSMDQATWVGEWLAS</sequence>
<keyword evidence="2" id="KW-1185">Reference proteome</keyword>
<evidence type="ECO:0008006" key="3">
    <source>
        <dbReference type="Google" id="ProtNLM"/>
    </source>
</evidence>
<evidence type="ECO:0000313" key="2">
    <source>
        <dbReference type="Proteomes" id="UP000799771"/>
    </source>
</evidence>
<dbReference type="Proteomes" id="UP000799771">
    <property type="component" value="Unassembled WGS sequence"/>
</dbReference>
<organism evidence="1 2">
    <name type="scientific">Dothidotthia symphoricarpi CBS 119687</name>
    <dbReference type="NCBI Taxonomy" id="1392245"/>
    <lineage>
        <taxon>Eukaryota</taxon>
        <taxon>Fungi</taxon>
        <taxon>Dikarya</taxon>
        <taxon>Ascomycota</taxon>
        <taxon>Pezizomycotina</taxon>
        <taxon>Dothideomycetes</taxon>
        <taxon>Pleosporomycetidae</taxon>
        <taxon>Pleosporales</taxon>
        <taxon>Dothidotthiaceae</taxon>
        <taxon>Dothidotthia</taxon>
    </lineage>
</organism>
<gene>
    <name evidence="1" type="ORF">P153DRAFT_381770</name>
</gene>
<dbReference type="OrthoDB" id="5314997at2759"/>